<dbReference type="Pfam" id="PF07715">
    <property type="entry name" value="Plug"/>
    <property type="match status" value="1"/>
</dbReference>
<dbReference type="Gene3D" id="2.60.40.1120">
    <property type="entry name" value="Carboxypeptidase-like, regulatory domain"/>
    <property type="match status" value="1"/>
</dbReference>
<dbReference type="InterPro" id="IPR008969">
    <property type="entry name" value="CarboxyPept-like_regulatory"/>
</dbReference>
<keyword evidence="8" id="KW-1133">Transmembrane helix</keyword>
<organism evidence="10 11">
    <name type="scientific">Pontibacter silvestris</name>
    <dbReference type="NCBI Taxonomy" id="2305183"/>
    <lineage>
        <taxon>Bacteria</taxon>
        <taxon>Pseudomonadati</taxon>
        <taxon>Bacteroidota</taxon>
        <taxon>Cytophagia</taxon>
        <taxon>Cytophagales</taxon>
        <taxon>Hymenobacteraceae</taxon>
        <taxon>Pontibacter</taxon>
    </lineage>
</organism>
<evidence type="ECO:0000256" key="2">
    <source>
        <dbReference type="ARBA" id="ARBA00022448"/>
    </source>
</evidence>
<evidence type="ECO:0000256" key="8">
    <source>
        <dbReference type="SAM" id="Phobius"/>
    </source>
</evidence>
<dbReference type="InterPro" id="IPR012910">
    <property type="entry name" value="Plug_dom"/>
</dbReference>
<evidence type="ECO:0000256" key="1">
    <source>
        <dbReference type="ARBA" id="ARBA00004571"/>
    </source>
</evidence>
<comment type="caution">
    <text evidence="10">The sequence shown here is derived from an EMBL/GenBank/DDBJ whole genome shotgun (WGS) entry which is preliminary data.</text>
</comment>
<comment type="similarity">
    <text evidence="7">Belongs to the TonB-dependent receptor family.</text>
</comment>
<protein>
    <submittedName>
        <fullName evidence="10">SusC/RagA family TonB-linked outer membrane protein</fullName>
    </submittedName>
</protein>
<dbReference type="InterPro" id="IPR023997">
    <property type="entry name" value="TonB-dep_OMP_SusC/RagA_CS"/>
</dbReference>
<dbReference type="Pfam" id="PF13715">
    <property type="entry name" value="CarbopepD_reg_2"/>
    <property type="match status" value="1"/>
</dbReference>
<keyword evidence="5 7" id="KW-0472">Membrane</keyword>
<dbReference type="NCBIfam" id="TIGR04057">
    <property type="entry name" value="SusC_RagA_signa"/>
    <property type="match status" value="1"/>
</dbReference>
<feature type="domain" description="TonB-dependent receptor plug" evidence="9">
    <location>
        <begin position="137"/>
        <end position="243"/>
    </location>
</feature>
<dbReference type="NCBIfam" id="TIGR04056">
    <property type="entry name" value="OMP_RagA_SusC"/>
    <property type="match status" value="1"/>
</dbReference>
<keyword evidence="4 7" id="KW-0812">Transmembrane</keyword>
<evidence type="ECO:0000313" key="11">
    <source>
        <dbReference type="Proteomes" id="UP001597369"/>
    </source>
</evidence>
<accession>A0ABW4WVK4</accession>
<evidence type="ECO:0000256" key="7">
    <source>
        <dbReference type="PROSITE-ProRule" id="PRU01360"/>
    </source>
</evidence>
<dbReference type="Gene3D" id="2.170.130.10">
    <property type="entry name" value="TonB-dependent receptor, plug domain"/>
    <property type="match status" value="1"/>
</dbReference>
<dbReference type="Proteomes" id="UP001597369">
    <property type="component" value="Unassembled WGS sequence"/>
</dbReference>
<dbReference type="EMBL" id="JBHUHV010000022">
    <property type="protein sequence ID" value="MFD2066774.1"/>
    <property type="molecule type" value="Genomic_DNA"/>
</dbReference>
<evidence type="ECO:0000313" key="10">
    <source>
        <dbReference type="EMBL" id="MFD2066774.1"/>
    </source>
</evidence>
<gene>
    <name evidence="10" type="ORF">ACFSKU_07750</name>
</gene>
<keyword evidence="3 7" id="KW-1134">Transmembrane beta strand</keyword>
<evidence type="ECO:0000256" key="4">
    <source>
        <dbReference type="ARBA" id="ARBA00022692"/>
    </source>
</evidence>
<comment type="subcellular location">
    <subcellularLocation>
        <location evidence="1 7">Cell outer membrane</location>
        <topology evidence="1 7">Multi-pass membrane protein</topology>
    </subcellularLocation>
</comment>
<dbReference type="InterPro" id="IPR037066">
    <property type="entry name" value="Plug_dom_sf"/>
</dbReference>
<proteinExistence type="inferred from homology"/>
<dbReference type="PROSITE" id="PS52016">
    <property type="entry name" value="TONB_DEPENDENT_REC_3"/>
    <property type="match status" value="1"/>
</dbReference>
<dbReference type="SUPFAM" id="SSF49464">
    <property type="entry name" value="Carboxypeptidase regulatory domain-like"/>
    <property type="match status" value="1"/>
</dbReference>
<name>A0ABW4WVK4_9BACT</name>
<dbReference type="InterPro" id="IPR036942">
    <property type="entry name" value="Beta-barrel_TonB_sf"/>
</dbReference>
<sequence>MKCDFTQSPKPTKTAVRVPDVFKLAVLFAYLLISIQAVAQTGATTVTGRVTDAETGTGLPGVTVVLKGTTTAAPTGADGNYTINVSDGTGTLVFSYIGYESQEVPINNRSTIDVQLGTDAKALEEVVVIGYGAQRAEAVTGSVASIGAEEIAEVPTGNITQALQGRLPGVEFTQSSSQPGASMQIRIRGTRSISGSNDPLVVLDGIPFPGAISDINPNDIKSIDILKDASATAIYGSRGANGVILVTTKTGKAGQKPQISYNGFHGIKNVFARYNMMSGPELYALRQAAGPGQFAGQMGPDEAEGVDTDWQDLLYKTGITTNHNVGVSGGAEKGSYNFSAGYYKDEGVIPTQQYTRYSLRGSLDQGIGEHIRVGFSTYNNYSLTEGSNVGLYNILSLSPLASPYNADGTLKRTIRMPLDETWLYTRDMLEDGGLDDQWLNQNRAFATYNTLYGEVKIPGVEGLKYRANLGLNYRQSQEGAYTAAGINAVEPTTFSNASVDNRITTNWTIENLLTYDRTFAGKHNVNIVGLYSASQEQYNRSFIEGRDIPSDAFQFYNIGRAAEEIIVNPNNQDYRQWGLLSWMGRAMYSYDDRYMLSVTLRSDGSSRLAPGHKWHTYPAVSAGWNIARESFMENIDLINMMKLRVGYGQTSNQGIPPYSTLGLLQTRPYNFGPDNYATAYYVQELPNQDLGWEYSKTWNYGLDFSILNDRLSGTVEYYVTNTEDVLLNLDLPQTSGADSYTANIGSIQNKGLEFSLNGLILDDVNGWTWEAGVNIYGNRNKITSLASGQPDDEINWLFMGHPVNVIYDYERLGLWQEGDPYLSILEPGGNVGMIKVRYTGDYNDDGTPVRQIGPEDRQVLNANPDFQGGFNTRVGYKGFDLTAVAAFQHGGILNSTLYGAQGYLNMLSGRRGNVDVDYWTPENTDARYPDPAGLRSGDNPKYASTLGYFDASYLKIRTITLGYNFNNSNWLEKAGISNLRLYATAQNPFVLFSPYHRESGMDPETNSYADQNVAVAGETPTRLLTIGTNAPSTRNYLVGLNVTF</sequence>
<dbReference type="InterPro" id="IPR039426">
    <property type="entry name" value="TonB-dep_rcpt-like"/>
</dbReference>
<evidence type="ECO:0000256" key="5">
    <source>
        <dbReference type="ARBA" id="ARBA00023136"/>
    </source>
</evidence>
<keyword evidence="2 7" id="KW-0813">Transport</keyword>
<evidence type="ECO:0000256" key="6">
    <source>
        <dbReference type="ARBA" id="ARBA00023237"/>
    </source>
</evidence>
<reference evidence="11" key="1">
    <citation type="journal article" date="2019" name="Int. J. Syst. Evol. Microbiol.">
        <title>The Global Catalogue of Microorganisms (GCM) 10K type strain sequencing project: providing services to taxonomists for standard genome sequencing and annotation.</title>
        <authorList>
            <consortium name="The Broad Institute Genomics Platform"/>
            <consortium name="The Broad Institute Genome Sequencing Center for Infectious Disease"/>
            <person name="Wu L."/>
            <person name="Ma J."/>
        </authorList>
    </citation>
    <scope>NUCLEOTIDE SEQUENCE [LARGE SCALE GENOMIC DNA]</scope>
    <source>
        <strain evidence="11">JCM 16545</strain>
    </source>
</reference>
<dbReference type="InterPro" id="IPR023996">
    <property type="entry name" value="TonB-dep_OMP_SusC/RagA"/>
</dbReference>
<feature type="transmembrane region" description="Helical" evidence="8">
    <location>
        <begin position="21"/>
        <end position="39"/>
    </location>
</feature>
<dbReference type="SUPFAM" id="SSF56935">
    <property type="entry name" value="Porins"/>
    <property type="match status" value="1"/>
</dbReference>
<evidence type="ECO:0000259" key="9">
    <source>
        <dbReference type="Pfam" id="PF07715"/>
    </source>
</evidence>
<dbReference type="RefSeq" id="WP_229960711.1">
    <property type="nucleotide sequence ID" value="NZ_JAJJWI010000008.1"/>
</dbReference>
<keyword evidence="6 7" id="KW-0998">Cell outer membrane</keyword>
<dbReference type="Gene3D" id="2.40.170.20">
    <property type="entry name" value="TonB-dependent receptor, beta-barrel domain"/>
    <property type="match status" value="1"/>
</dbReference>
<evidence type="ECO:0000256" key="3">
    <source>
        <dbReference type="ARBA" id="ARBA00022452"/>
    </source>
</evidence>
<keyword evidence="11" id="KW-1185">Reference proteome</keyword>